<reference evidence="6 7" key="1">
    <citation type="submission" date="2019-06" db="EMBL/GenBank/DDBJ databases">
        <title>Genomic Encyclopedia of Type Strains, Phase IV (KMG-V): Genome sequencing to study the core and pangenomes of soil and plant-associated prokaryotes.</title>
        <authorList>
            <person name="Whitman W."/>
        </authorList>
    </citation>
    <scope>NUCLEOTIDE SEQUENCE [LARGE SCALE GENOMIC DNA]</scope>
    <source>
        <strain evidence="6 7">BR 11880</strain>
    </source>
</reference>
<dbReference type="InterPro" id="IPR028082">
    <property type="entry name" value="Peripla_BP_I"/>
</dbReference>
<dbReference type="CDD" id="cd06295">
    <property type="entry name" value="PBP1_CelR"/>
    <property type="match status" value="1"/>
</dbReference>
<evidence type="ECO:0000313" key="7">
    <source>
        <dbReference type="Proteomes" id="UP000319859"/>
    </source>
</evidence>
<dbReference type="Proteomes" id="UP000319859">
    <property type="component" value="Unassembled WGS sequence"/>
</dbReference>
<dbReference type="EMBL" id="VITN01000001">
    <property type="protein sequence ID" value="TWB24435.1"/>
    <property type="molecule type" value="Genomic_DNA"/>
</dbReference>
<evidence type="ECO:0000256" key="2">
    <source>
        <dbReference type="ARBA" id="ARBA00023125"/>
    </source>
</evidence>
<dbReference type="InterPro" id="IPR046335">
    <property type="entry name" value="LacI/GalR-like_sensor"/>
</dbReference>
<organism evidence="6 7">
    <name type="scientific">Nitrospirillum amazonense</name>
    <dbReference type="NCBI Taxonomy" id="28077"/>
    <lineage>
        <taxon>Bacteria</taxon>
        <taxon>Pseudomonadati</taxon>
        <taxon>Pseudomonadota</taxon>
        <taxon>Alphaproteobacteria</taxon>
        <taxon>Rhodospirillales</taxon>
        <taxon>Azospirillaceae</taxon>
        <taxon>Nitrospirillum</taxon>
    </lineage>
</organism>
<sequence length="390" mass="42464">MGDPLRVLPAGTSRPDLKEPESRRALRGRGPDCYHPRPGEHQEAGSKGMRVKRPTSFDIAELAGVSQSTVSRALRNDAMVSEDTRQRVAQAARLLNYKVDVNARNLRSQKTNTLALLLYEDPVTSQSLINPFFLSMLSSITKASARRGYDLLISFQQSSDDWSADYAASKRADGLIFLGYGDYLRYVDKISRLDEVSTAFVTWGPVVPGQPGHFIGSDNIQGAREAVRHLIARGRKRIAFLGDISEHCPEFRDRYRGYVEALGEAGLPVIEALYADAAASEEVGHQAILDLIDREGPIDAVFGACDLLAIGAMNGLRERSLRVPEDVAVVGFDDIVAAPFTSPPLTTIRQDTAAAGELLVENLLRLIDGRPIETTQISTSLVVRGSCGGA</sequence>
<dbReference type="AlphaFoldDB" id="A0A560FS15"/>
<evidence type="ECO:0000313" key="6">
    <source>
        <dbReference type="EMBL" id="TWB24435.1"/>
    </source>
</evidence>
<proteinExistence type="predicted"/>
<evidence type="ECO:0000256" key="1">
    <source>
        <dbReference type="ARBA" id="ARBA00023015"/>
    </source>
</evidence>
<name>A0A560FS15_9PROT</name>
<dbReference type="Gene3D" id="1.10.260.40">
    <property type="entry name" value="lambda repressor-like DNA-binding domains"/>
    <property type="match status" value="1"/>
</dbReference>
<dbReference type="PROSITE" id="PS50932">
    <property type="entry name" value="HTH_LACI_2"/>
    <property type="match status" value="1"/>
</dbReference>
<feature type="region of interest" description="Disordered" evidence="4">
    <location>
        <begin position="1"/>
        <end position="51"/>
    </location>
</feature>
<dbReference type="SMART" id="SM00354">
    <property type="entry name" value="HTH_LACI"/>
    <property type="match status" value="1"/>
</dbReference>
<dbReference type="CDD" id="cd01392">
    <property type="entry name" value="HTH_LacI"/>
    <property type="match status" value="1"/>
</dbReference>
<dbReference type="PANTHER" id="PTHR30146:SF120">
    <property type="entry name" value="ALANINE RACEMASE"/>
    <property type="match status" value="1"/>
</dbReference>
<keyword evidence="1" id="KW-0805">Transcription regulation</keyword>
<protein>
    <submittedName>
        <fullName evidence="6">LacI family transcriptional regulator</fullName>
    </submittedName>
</protein>
<keyword evidence="2" id="KW-0238">DNA-binding</keyword>
<evidence type="ECO:0000256" key="3">
    <source>
        <dbReference type="ARBA" id="ARBA00023163"/>
    </source>
</evidence>
<evidence type="ECO:0000259" key="5">
    <source>
        <dbReference type="PROSITE" id="PS50932"/>
    </source>
</evidence>
<feature type="compositionally biased region" description="Basic and acidic residues" evidence="4">
    <location>
        <begin position="15"/>
        <end position="44"/>
    </location>
</feature>
<dbReference type="InterPro" id="IPR010982">
    <property type="entry name" value="Lambda_DNA-bd_dom_sf"/>
</dbReference>
<evidence type="ECO:0000256" key="4">
    <source>
        <dbReference type="SAM" id="MobiDB-lite"/>
    </source>
</evidence>
<gene>
    <name evidence="6" type="ORF">FBZ89_10160</name>
</gene>
<keyword evidence="3" id="KW-0804">Transcription</keyword>
<dbReference type="InterPro" id="IPR000843">
    <property type="entry name" value="HTH_LacI"/>
</dbReference>
<dbReference type="GO" id="GO:0000976">
    <property type="term" value="F:transcription cis-regulatory region binding"/>
    <property type="evidence" value="ECO:0007669"/>
    <property type="project" value="TreeGrafter"/>
</dbReference>
<dbReference type="Gene3D" id="3.40.50.2300">
    <property type="match status" value="2"/>
</dbReference>
<dbReference type="Pfam" id="PF13377">
    <property type="entry name" value="Peripla_BP_3"/>
    <property type="match status" value="1"/>
</dbReference>
<comment type="caution">
    <text evidence="6">The sequence shown here is derived from an EMBL/GenBank/DDBJ whole genome shotgun (WGS) entry which is preliminary data.</text>
</comment>
<accession>A0A560FS15</accession>
<dbReference type="SUPFAM" id="SSF53822">
    <property type="entry name" value="Periplasmic binding protein-like I"/>
    <property type="match status" value="1"/>
</dbReference>
<feature type="domain" description="HTH lacI-type" evidence="5">
    <location>
        <begin position="54"/>
        <end position="108"/>
    </location>
</feature>
<dbReference type="SUPFAM" id="SSF47413">
    <property type="entry name" value="lambda repressor-like DNA-binding domains"/>
    <property type="match status" value="1"/>
</dbReference>
<dbReference type="PANTHER" id="PTHR30146">
    <property type="entry name" value="LACI-RELATED TRANSCRIPTIONAL REPRESSOR"/>
    <property type="match status" value="1"/>
</dbReference>
<dbReference type="GO" id="GO:0003700">
    <property type="term" value="F:DNA-binding transcription factor activity"/>
    <property type="evidence" value="ECO:0007669"/>
    <property type="project" value="TreeGrafter"/>
</dbReference>
<dbReference type="Pfam" id="PF00356">
    <property type="entry name" value="LacI"/>
    <property type="match status" value="1"/>
</dbReference>